<accession>A0A382G6N2</accession>
<gene>
    <name evidence="1" type="ORF">METZ01_LOCUS223061</name>
</gene>
<name>A0A382G6N2_9ZZZZ</name>
<evidence type="ECO:0000313" key="1">
    <source>
        <dbReference type="EMBL" id="SVB70207.1"/>
    </source>
</evidence>
<organism evidence="1">
    <name type="scientific">marine metagenome</name>
    <dbReference type="NCBI Taxonomy" id="408172"/>
    <lineage>
        <taxon>unclassified sequences</taxon>
        <taxon>metagenomes</taxon>
        <taxon>ecological metagenomes</taxon>
    </lineage>
</organism>
<protein>
    <submittedName>
        <fullName evidence="1">Uncharacterized protein</fullName>
    </submittedName>
</protein>
<dbReference type="EMBL" id="UINC01053555">
    <property type="protein sequence ID" value="SVB70207.1"/>
    <property type="molecule type" value="Genomic_DNA"/>
</dbReference>
<sequence length="74" mass="8579">MESMEKNKPIAKKKKKRSKERIKKIKYIGVEFEPSKITACEDQVNDALSKGYSPIRDIDTPRGLIMVLGLWQRD</sequence>
<reference evidence="1" key="1">
    <citation type="submission" date="2018-05" db="EMBL/GenBank/DDBJ databases">
        <authorList>
            <person name="Lanie J.A."/>
            <person name="Ng W.-L."/>
            <person name="Kazmierczak K.M."/>
            <person name="Andrzejewski T.M."/>
            <person name="Davidsen T.M."/>
            <person name="Wayne K.J."/>
            <person name="Tettelin H."/>
            <person name="Glass J.I."/>
            <person name="Rusch D."/>
            <person name="Podicherti R."/>
            <person name="Tsui H.-C.T."/>
            <person name="Winkler M.E."/>
        </authorList>
    </citation>
    <scope>NUCLEOTIDE SEQUENCE</scope>
</reference>
<dbReference type="AlphaFoldDB" id="A0A382G6N2"/>
<proteinExistence type="predicted"/>